<dbReference type="HOGENOM" id="CLU_012243_1_0_1"/>
<dbReference type="Proteomes" id="UP000005238">
    <property type="component" value="Unassembled WGS sequence"/>
</dbReference>
<evidence type="ECO:0000256" key="5">
    <source>
        <dbReference type="ARBA" id="ARBA00022525"/>
    </source>
</evidence>
<dbReference type="GO" id="GO:0005576">
    <property type="term" value="C:extracellular region"/>
    <property type="evidence" value="ECO:0007669"/>
    <property type="project" value="UniProtKB-SubCell"/>
</dbReference>
<protein>
    <recommendedName>
        <fullName evidence="4 11">Pectinesterase</fullName>
        <ecNumber evidence="4 11">3.1.1.11</ecNumber>
    </recommendedName>
</protein>
<dbReference type="STRING" id="164328.H3GFC2"/>
<evidence type="ECO:0000256" key="9">
    <source>
        <dbReference type="ARBA" id="ARBA00047928"/>
    </source>
</evidence>
<feature type="active site" evidence="10">
    <location>
        <position position="200"/>
    </location>
</feature>
<comment type="catalytic activity">
    <reaction evidence="9 11">
        <text>[(1-&gt;4)-alpha-D-galacturonosyl methyl ester](n) + n H2O = [(1-&gt;4)-alpha-D-galacturonosyl](n) + n methanol + n H(+)</text>
        <dbReference type="Rhea" id="RHEA:22380"/>
        <dbReference type="Rhea" id="RHEA-COMP:14570"/>
        <dbReference type="Rhea" id="RHEA-COMP:14573"/>
        <dbReference type="ChEBI" id="CHEBI:15377"/>
        <dbReference type="ChEBI" id="CHEBI:15378"/>
        <dbReference type="ChEBI" id="CHEBI:17790"/>
        <dbReference type="ChEBI" id="CHEBI:140522"/>
        <dbReference type="ChEBI" id="CHEBI:140523"/>
        <dbReference type="EC" id="3.1.1.11"/>
    </reaction>
</comment>
<reference evidence="13" key="2">
    <citation type="submission" date="2015-06" db="UniProtKB">
        <authorList>
            <consortium name="EnsemblProtists"/>
        </authorList>
    </citation>
    <scope>IDENTIFICATION</scope>
    <source>
        <strain evidence="13">Pr102</strain>
    </source>
</reference>
<evidence type="ECO:0000256" key="2">
    <source>
        <dbReference type="ARBA" id="ARBA00005184"/>
    </source>
</evidence>
<dbReference type="GeneID" id="94222168"/>
<dbReference type="PANTHER" id="PTHR31321">
    <property type="entry name" value="ACYL-COA THIOESTER HYDROLASE YBHC-RELATED"/>
    <property type="match status" value="1"/>
</dbReference>
<organism evidence="13 14">
    <name type="scientific">Phytophthora ramorum</name>
    <name type="common">Sudden oak death agent</name>
    <dbReference type="NCBI Taxonomy" id="164328"/>
    <lineage>
        <taxon>Eukaryota</taxon>
        <taxon>Sar</taxon>
        <taxon>Stramenopiles</taxon>
        <taxon>Oomycota</taxon>
        <taxon>Peronosporomycetes</taxon>
        <taxon>Peronosporales</taxon>
        <taxon>Peronosporaceae</taxon>
        <taxon>Phytophthora</taxon>
    </lineage>
</organism>
<evidence type="ECO:0000256" key="1">
    <source>
        <dbReference type="ARBA" id="ARBA00004613"/>
    </source>
</evidence>
<dbReference type="OMA" id="NEGRQIY"/>
<dbReference type="EMBL" id="DS566004">
    <property type="status" value="NOT_ANNOTATED_CDS"/>
    <property type="molecule type" value="Genomic_DNA"/>
</dbReference>
<comment type="subcellular location">
    <subcellularLocation>
        <location evidence="1">Secreted</location>
    </subcellularLocation>
</comment>
<accession>H3GFC2</accession>
<dbReference type="InterPro" id="IPR012334">
    <property type="entry name" value="Pectin_lyas_fold"/>
</dbReference>
<dbReference type="InParanoid" id="H3GFC2"/>
<evidence type="ECO:0000256" key="3">
    <source>
        <dbReference type="ARBA" id="ARBA00008891"/>
    </source>
</evidence>
<dbReference type="Gene3D" id="2.160.20.10">
    <property type="entry name" value="Single-stranded right-handed beta-helix, Pectin lyase-like"/>
    <property type="match status" value="1"/>
</dbReference>
<comment type="pathway">
    <text evidence="2 11">Glycan metabolism; pectin degradation; 2-dehydro-3-deoxy-D-gluconate from pectin: step 1/5.</text>
</comment>
<feature type="domain" description="Pectinesterase catalytic" evidence="12">
    <location>
        <begin position="45"/>
        <end position="315"/>
    </location>
</feature>
<dbReference type="UniPathway" id="UPA00545">
    <property type="reaction ID" value="UER00823"/>
</dbReference>
<dbReference type="PANTHER" id="PTHR31321:SF57">
    <property type="entry name" value="PECTINESTERASE 53-RELATED"/>
    <property type="match status" value="1"/>
</dbReference>
<keyword evidence="5" id="KW-0964">Secreted</keyword>
<dbReference type="VEuPathDB" id="FungiDB:KRP23_1698"/>
<evidence type="ECO:0000256" key="11">
    <source>
        <dbReference type="RuleBase" id="RU000589"/>
    </source>
</evidence>
<dbReference type="GO" id="GO:0042545">
    <property type="term" value="P:cell wall modification"/>
    <property type="evidence" value="ECO:0007669"/>
    <property type="project" value="UniProtKB-UniRule"/>
</dbReference>
<proteinExistence type="inferred from homology"/>
<keyword evidence="6 11" id="KW-0732">Signal</keyword>
<dbReference type="VEuPathDB" id="FungiDB:KRP22_11256"/>
<evidence type="ECO:0000256" key="6">
    <source>
        <dbReference type="ARBA" id="ARBA00022729"/>
    </source>
</evidence>
<dbReference type="EC" id="3.1.1.11" evidence="4 11"/>
<evidence type="ECO:0000256" key="8">
    <source>
        <dbReference type="ARBA" id="ARBA00023085"/>
    </source>
</evidence>
<feature type="signal peptide" evidence="11">
    <location>
        <begin position="1"/>
        <end position="21"/>
    </location>
</feature>
<evidence type="ECO:0000313" key="13">
    <source>
        <dbReference type="EnsemblProtists" id="Phyra74392"/>
    </source>
</evidence>
<keyword evidence="14" id="KW-1185">Reference proteome</keyword>
<dbReference type="EnsemblProtists" id="Phyra74392">
    <property type="protein sequence ID" value="Phyra74392"/>
    <property type="gene ID" value="Phyra74392"/>
</dbReference>
<evidence type="ECO:0000256" key="4">
    <source>
        <dbReference type="ARBA" id="ARBA00013229"/>
    </source>
</evidence>
<dbReference type="InterPro" id="IPR000070">
    <property type="entry name" value="Pectinesterase_cat"/>
</dbReference>
<dbReference type="SUPFAM" id="SSF51126">
    <property type="entry name" value="Pectin lyase-like"/>
    <property type="match status" value="1"/>
</dbReference>
<evidence type="ECO:0000259" key="12">
    <source>
        <dbReference type="Pfam" id="PF01095"/>
    </source>
</evidence>
<evidence type="ECO:0000256" key="7">
    <source>
        <dbReference type="ARBA" id="ARBA00022801"/>
    </source>
</evidence>
<dbReference type="GO" id="GO:0030599">
    <property type="term" value="F:pectinesterase activity"/>
    <property type="evidence" value="ECO:0000318"/>
    <property type="project" value="GO_Central"/>
</dbReference>
<dbReference type="OrthoDB" id="2019149at2759"/>
<evidence type="ECO:0000313" key="14">
    <source>
        <dbReference type="Proteomes" id="UP000005238"/>
    </source>
</evidence>
<keyword evidence="8 11" id="KW-0063">Aspartyl esterase</keyword>
<dbReference type="FunFam" id="2.160.20.10:FF:000014">
    <property type="entry name" value="Pectinesterase"/>
    <property type="match status" value="1"/>
</dbReference>
<dbReference type="eggNOG" id="ENOG502QVK0">
    <property type="taxonomic scope" value="Eukaryota"/>
</dbReference>
<dbReference type="AlphaFoldDB" id="H3GFC2"/>
<dbReference type="RefSeq" id="XP_067749031.1">
    <property type="nucleotide sequence ID" value="XM_067886358.1"/>
</dbReference>
<keyword evidence="7 11" id="KW-0378">Hydrolase</keyword>
<sequence>MQAFVLPLAALAGLAISSAAGVETCSGPNARIEPPLGAIVVDASGDYDGSFLTVSEGVENLAITTKEQTIFVLPGVYKEQVLIPKLAGPLVLQGSTCDTMTYADNEVTIVQATAQKDLPKELTKGRNDMTSTLRFKSSNVKVYNLNIANTAGNVGQAVAATIDGTDYGFYACNFTGYQDTLYANKGRELFAQSYISGAVDFVFGSKATAWFESCDIETVGKGCITANGRSDELNPSYFVFNNARVFGSNAVGSSCLGRPWRPFARVAWQNSELSDVINPQGWSAWDSTSSTDDVHFREFNNTGLGAATDERVEFSLELQKAVPITDILGEDFETEWWVDTDFL</sequence>
<evidence type="ECO:0000256" key="10">
    <source>
        <dbReference type="PROSITE-ProRule" id="PRU10040"/>
    </source>
</evidence>
<feature type="chain" id="PRO_5005134288" description="Pectinesterase" evidence="11">
    <location>
        <begin position="22"/>
        <end position="343"/>
    </location>
</feature>
<reference evidence="14" key="1">
    <citation type="journal article" date="2006" name="Science">
        <title>Phytophthora genome sequences uncover evolutionary origins and mechanisms of pathogenesis.</title>
        <authorList>
            <person name="Tyler B.M."/>
            <person name="Tripathy S."/>
            <person name="Zhang X."/>
            <person name="Dehal P."/>
            <person name="Jiang R.H."/>
            <person name="Aerts A."/>
            <person name="Arredondo F.D."/>
            <person name="Baxter L."/>
            <person name="Bensasson D."/>
            <person name="Beynon J.L."/>
            <person name="Chapman J."/>
            <person name="Damasceno C.M."/>
            <person name="Dorrance A.E."/>
            <person name="Dou D."/>
            <person name="Dickerman A.W."/>
            <person name="Dubchak I.L."/>
            <person name="Garbelotto M."/>
            <person name="Gijzen M."/>
            <person name="Gordon S.G."/>
            <person name="Govers F."/>
            <person name="Grunwald N.J."/>
            <person name="Huang W."/>
            <person name="Ivors K.L."/>
            <person name="Jones R.W."/>
            <person name="Kamoun S."/>
            <person name="Krampis K."/>
            <person name="Lamour K.H."/>
            <person name="Lee M.K."/>
            <person name="McDonald W.H."/>
            <person name="Medina M."/>
            <person name="Meijer H.J."/>
            <person name="Nordberg E.K."/>
            <person name="Maclean D.J."/>
            <person name="Ospina-Giraldo M.D."/>
            <person name="Morris P.F."/>
            <person name="Phuntumart V."/>
            <person name="Putnam N.H."/>
            <person name="Rash S."/>
            <person name="Rose J.K."/>
            <person name="Sakihama Y."/>
            <person name="Salamov A.A."/>
            <person name="Savidor A."/>
            <person name="Scheuring C.F."/>
            <person name="Smith B.M."/>
            <person name="Sobral B.W."/>
            <person name="Terry A."/>
            <person name="Torto-Alalibo T.A."/>
            <person name="Win J."/>
            <person name="Xu Z."/>
            <person name="Zhang H."/>
            <person name="Grigoriev I.V."/>
            <person name="Rokhsar D.S."/>
            <person name="Boore J.L."/>
        </authorList>
    </citation>
    <scope>NUCLEOTIDE SEQUENCE [LARGE SCALE GENOMIC DNA]</scope>
    <source>
        <strain evidence="14">Pr102</strain>
    </source>
</reference>
<dbReference type="InterPro" id="IPR033131">
    <property type="entry name" value="Pectinesterase_Asp_AS"/>
</dbReference>
<dbReference type="InterPro" id="IPR011050">
    <property type="entry name" value="Pectin_lyase_fold/virulence"/>
</dbReference>
<dbReference type="Pfam" id="PF01095">
    <property type="entry name" value="Pectinesterase"/>
    <property type="match status" value="1"/>
</dbReference>
<comment type="similarity">
    <text evidence="3">Belongs to the pectinesterase family.</text>
</comment>
<name>H3GFC2_PHYRM</name>
<dbReference type="PROSITE" id="PS00503">
    <property type="entry name" value="PECTINESTERASE_2"/>
    <property type="match status" value="1"/>
</dbReference>
<dbReference type="GO" id="GO:0045490">
    <property type="term" value="P:pectin catabolic process"/>
    <property type="evidence" value="ECO:0000318"/>
    <property type="project" value="GO_Central"/>
</dbReference>